<evidence type="ECO:0000256" key="8">
    <source>
        <dbReference type="ARBA" id="ARBA00037071"/>
    </source>
</evidence>
<dbReference type="Gene3D" id="3.10.50.40">
    <property type="match status" value="1"/>
</dbReference>
<evidence type="ECO:0000313" key="11">
    <source>
        <dbReference type="EMBL" id="AUD79802.1"/>
    </source>
</evidence>
<dbReference type="GO" id="GO:0005737">
    <property type="term" value="C:cytoplasm"/>
    <property type="evidence" value="ECO:0007669"/>
    <property type="project" value="UniProtKB-SubCell"/>
</dbReference>
<organism evidence="11 12">
    <name type="scientific">Kangiella profundi</name>
    <dbReference type="NCBI Taxonomy" id="1561924"/>
    <lineage>
        <taxon>Bacteria</taxon>
        <taxon>Pseudomonadati</taxon>
        <taxon>Pseudomonadota</taxon>
        <taxon>Gammaproteobacteria</taxon>
        <taxon>Kangiellales</taxon>
        <taxon>Kangiellaceae</taxon>
        <taxon>Kangiella</taxon>
    </lineage>
</organism>
<gene>
    <name evidence="11" type="ORF">CW740_11310</name>
</gene>
<reference evidence="11 12" key="1">
    <citation type="submission" date="2017-12" db="EMBL/GenBank/DDBJ databases">
        <title>Kangiella profundi FT102 completed genome.</title>
        <authorList>
            <person name="Xu J."/>
            <person name="Wang J."/>
            <person name="Lu Y."/>
        </authorList>
    </citation>
    <scope>NUCLEOTIDE SEQUENCE [LARGE SCALE GENOMIC DNA]</scope>
    <source>
        <strain evidence="11 12">FT102</strain>
    </source>
</reference>
<dbReference type="RefSeq" id="WP_106647596.1">
    <property type="nucleotide sequence ID" value="NZ_BMGO01000001.1"/>
</dbReference>
<accession>A0A2K9AQA2</accession>
<dbReference type="PANTHER" id="PTHR47861:SF3">
    <property type="entry name" value="FKBP-TYPE PEPTIDYL-PROLYL CIS-TRANS ISOMERASE SLYD"/>
    <property type="match status" value="1"/>
</dbReference>
<evidence type="ECO:0000313" key="12">
    <source>
        <dbReference type="Proteomes" id="UP000232693"/>
    </source>
</evidence>
<comment type="catalytic activity">
    <reaction evidence="1 9 10">
        <text>[protein]-peptidylproline (omega=180) = [protein]-peptidylproline (omega=0)</text>
        <dbReference type="Rhea" id="RHEA:16237"/>
        <dbReference type="Rhea" id="RHEA-COMP:10747"/>
        <dbReference type="Rhea" id="RHEA-COMP:10748"/>
        <dbReference type="ChEBI" id="CHEBI:83833"/>
        <dbReference type="ChEBI" id="CHEBI:83834"/>
        <dbReference type="EC" id="5.2.1.8"/>
    </reaction>
</comment>
<dbReference type="GO" id="GO:0042026">
    <property type="term" value="P:protein refolding"/>
    <property type="evidence" value="ECO:0007669"/>
    <property type="project" value="UniProtKB-ARBA"/>
</dbReference>
<keyword evidence="5 9" id="KW-0697">Rotamase</keyword>
<dbReference type="KEGG" id="kpd:CW740_11310"/>
<evidence type="ECO:0000256" key="6">
    <source>
        <dbReference type="ARBA" id="ARBA00023186"/>
    </source>
</evidence>
<evidence type="ECO:0000256" key="10">
    <source>
        <dbReference type="RuleBase" id="RU003915"/>
    </source>
</evidence>
<comment type="function">
    <text evidence="8">Also involved in hydrogenase metallocenter assembly, probably by participating in the nickel insertion step. This function in hydrogenase biosynthesis requires chaperone activity and the presence of the metal-binding domain, but not PPIase activity.</text>
</comment>
<dbReference type="PANTHER" id="PTHR47861">
    <property type="entry name" value="FKBP-TYPE PEPTIDYL-PROLYL CIS-TRANS ISOMERASE SLYD"/>
    <property type="match status" value="1"/>
</dbReference>
<dbReference type="EMBL" id="CP025120">
    <property type="protein sequence ID" value="AUD79802.1"/>
    <property type="molecule type" value="Genomic_DNA"/>
</dbReference>
<keyword evidence="12" id="KW-1185">Reference proteome</keyword>
<dbReference type="GO" id="GO:0003755">
    <property type="term" value="F:peptidyl-prolyl cis-trans isomerase activity"/>
    <property type="evidence" value="ECO:0007669"/>
    <property type="project" value="UniProtKB-UniRule"/>
</dbReference>
<evidence type="ECO:0000256" key="9">
    <source>
        <dbReference type="PROSITE-ProRule" id="PRU00277"/>
    </source>
</evidence>
<comment type="similarity">
    <text evidence="3 10">Belongs to the FKBP-type PPIase family.</text>
</comment>
<keyword evidence="7 9" id="KW-0413">Isomerase</keyword>
<keyword evidence="6" id="KW-0143">Chaperone</keyword>
<keyword evidence="4" id="KW-0963">Cytoplasm</keyword>
<comment type="subcellular location">
    <subcellularLocation>
        <location evidence="2">Cytoplasm</location>
    </subcellularLocation>
</comment>
<dbReference type="PROSITE" id="PS50059">
    <property type="entry name" value="FKBP_PPIASE"/>
    <property type="match status" value="1"/>
</dbReference>
<sequence length="160" mass="17732">MNIEKDTVVELDYKLMDQEGQVWESSAEGGPWIYLHGYGEVMPGLEKELTGKAIGQKVKVELPPNEAYGEYEDDLRTEVPREAFAEVQNLCEGMRLAAESSDGVHAVVVREIHDDKVVIDANHPLAGQTVKVEVKILSVRKASDEEVAHGHVHHHGHCGE</sequence>
<dbReference type="InterPro" id="IPR046357">
    <property type="entry name" value="PPIase_dom_sf"/>
</dbReference>
<evidence type="ECO:0000256" key="7">
    <source>
        <dbReference type="ARBA" id="ARBA00023235"/>
    </source>
</evidence>
<name>A0A2K9AQA2_9GAMM</name>
<dbReference type="EC" id="5.2.1.8" evidence="10"/>
<evidence type="ECO:0000256" key="3">
    <source>
        <dbReference type="ARBA" id="ARBA00006577"/>
    </source>
</evidence>
<evidence type="ECO:0000256" key="5">
    <source>
        <dbReference type="ARBA" id="ARBA00023110"/>
    </source>
</evidence>
<evidence type="ECO:0000256" key="2">
    <source>
        <dbReference type="ARBA" id="ARBA00004496"/>
    </source>
</evidence>
<dbReference type="InterPro" id="IPR001179">
    <property type="entry name" value="PPIase_FKBP_dom"/>
</dbReference>
<evidence type="ECO:0000256" key="4">
    <source>
        <dbReference type="ARBA" id="ARBA00022490"/>
    </source>
</evidence>
<proteinExistence type="inferred from homology"/>
<dbReference type="SUPFAM" id="SSF54534">
    <property type="entry name" value="FKBP-like"/>
    <property type="match status" value="1"/>
</dbReference>
<dbReference type="AlphaFoldDB" id="A0A2K9AQA2"/>
<evidence type="ECO:0000256" key="1">
    <source>
        <dbReference type="ARBA" id="ARBA00000971"/>
    </source>
</evidence>
<dbReference type="OrthoDB" id="9808891at2"/>
<protein>
    <recommendedName>
        <fullName evidence="10">Peptidyl-prolyl cis-trans isomerase</fullName>
        <ecNumber evidence="10">5.2.1.8</ecNumber>
    </recommendedName>
</protein>
<dbReference type="Pfam" id="PF00254">
    <property type="entry name" value="FKBP_C"/>
    <property type="match status" value="1"/>
</dbReference>
<dbReference type="Proteomes" id="UP000232693">
    <property type="component" value="Chromosome"/>
</dbReference>